<evidence type="ECO:0000313" key="2">
    <source>
        <dbReference type="Proteomes" id="UP000004208"/>
    </source>
</evidence>
<sequence>MPTHLIVGPDSHGVTRYALELAAATDAPVLRESEFSAVALPDSVDSVHVAFTDHLFGDSPAAAVDALLTRVGSRQLSVSFHDIPQPEEGADRFARRAAAYQRLAADANVAVVNSEHEAEFFRDAGIDVGVIRLPIPLIDSAFEPEPGTVGILGFLYPGKGHEELIRALRGTDYRLRFLGSVSPGHEEWARGLEAHAEITGWLSDADLAAEMGRIQIPVCAHRHFSASGSLMTWLGAGRHVLANDSDYTREIDEWLPGRITRVQPDSWRSAIDAYAATPSPQMTAPEYGWADVATQWRKAWA</sequence>
<dbReference type="OrthoDB" id="4120491at2"/>
<dbReference type="eggNOG" id="COG1216">
    <property type="taxonomic scope" value="Bacteria"/>
</dbReference>
<dbReference type="AlphaFoldDB" id="D7WC31"/>
<dbReference type="SUPFAM" id="SSF53756">
    <property type="entry name" value="UDP-Glycosyltransferase/glycogen phosphorylase"/>
    <property type="match status" value="1"/>
</dbReference>
<dbReference type="STRING" id="585529.HMPREF0291_11040"/>
<comment type="caution">
    <text evidence="1">The sequence shown here is derived from an EMBL/GenBank/DDBJ whole genome shotgun (WGS) entry which is preliminary data.</text>
</comment>
<accession>D7WC31</accession>
<evidence type="ECO:0008006" key="3">
    <source>
        <dbReference type="Google" id="ProtNLM"/>
    </source>
</evidence>
<dbReference type="HOGENOM" id="CLU_825768_0_0_11"/>
<reference evidence="1" key="1">
    <citation type="submission" date="2010-06" db="EMBL/GenBank/DDBJ databases">
        <authorList>
            <person name="Muzny D."/>
            <person name="Qin X."/>
            <person name="Buhay C."/>
            <person name="Dugan-Rocha S."/>
            <person name="Ding Y."/>
            <person name="Chen G."/>
            <person name="Hawes A."/>
            <person name="Holder M."/>
            <person name="Jhangiani S."/>
            <person name="Johnson A."/>
            <person name="Khan Z."/>
            <person name="Li Z."/>
            <person name="Liu W."/>
            <person name="Liu X."/>
            <person name="Perez L."/>
            <person name="Shen H."/>
            <person name="Wang Q."/>
            <person name="Watt J."/>
            <person name="Xi L."/>
            <person name="Xin Y."/>
            <person name="Zhou J."/>
            <person name="Deng J."/>
            <person name="Jiang H."/>
            <person name="Liu Y."/>
            <person name="Qu J."/>
            <person name="Song X.-Z."/>
            <person name="Zhang L."/>
            <person name="Villasana D."/>
            <person name="Johnson A."/>
            <person name="Liu J."/>
            <person name="Liyanage D."/>
            <person name="Lorensuhewa L."/>
            <person name="Robinson T."/>
            <person name="Song A."/>
            <person name="Song B.-B."/>
            <person name="Dinh H."/>
            <person name="Thornton R."/>
            <person name="Coyle M."/>
            <person name="Francisco L."/>
            <person name="Jackson L."/>
            <person name="Javaid M."/>
            <person name="Korchina V."/>
            <person name="Kovar C."/>
            <person name="Mata R."/>
            <person name="Mathew T."/>
            <person name="Ngo R."/>
            <person name="Nguyen L."/>
            <person name="Nguyen N."/>
            <person name="Okwuonu G."/>
            <person name="Ongeri F."/>
            <person name="Pham C."/>
            <person name="Simmons D."/>
            <person name="Wilczek-Boney K."/>
            <person name="Hale W."/>
            <person name="Jakkamsetti A."/>
            <person name="Pham P."/>
            <person name="Ruth R."/>
            <person name="San Lucas F."/>
            <person name="Warren J."/>
            <person name="Zhang J."/>
            <person name="Zhao Z."/>
            <person name="Zhou C."/>
            <person name="Zhu D."/>
            <person name="Lee S."/>
            <person name="Bess C."/>
            <person name="Blankenburg K."/>
            <person name="Forbes L."/>
            <person name="Fu Q."/>
            <person name="Gubbala S."/>
            <person name="Hirani K."/>
            <person name="Jayaseelan J.C."/>
            <person name="Lara F."/>
            <person name="Munidasa M."/>
            <person name="Palculict T."/>
            <person name="Patil S."/>
            <person name="Pu L.-L."/>
            <person name="Saada N."/>
            <person name="Tang L."/>
            <person name="Weissenberger G."/>
            <person name="Zhu Y."/>
            <person name="Hemphill L."/>
            <person name="Shang Y."/>
            <person name="Youmans B."/>
            <person name="Ayvaz T."/>
            <person name="Ross M."/>
            <person name="Santibanez J."/>
            <person name="Aqrawi P."/>
            <person name="Gross S."/>
            <person name="Joshi V."/>
            <person name="Fowler G."/>
            <person name="Nazareth L."/>
            <person name="Reid J."/>
            <person name="Worley K."/>
            <person name="Petrosino J."/>
            <person name="Highlander S."/>
            <person name="Gibbs R."/>
        </authorList>
    </citation>
    <scope>NUCLEOTIDE SEQUENCE [LARGE SCALE GENOMIC DNA]</scope>
    <source>
        <strain evidence="1">ATCC 33030</strain>
    </source>
</reference>
<gene>
    <name evidence="1" type="ORF">HMPREF0291_11040</name>
</gene>
<evidence type="ECO:0000313" key="1">
    <source>
        <dbReference type="EMBL" id="EFK54660.1"/>
    </source>
</evidence>
<name>D7WC31_9CORY</name>
<dbReference type="RefSeq" id="WP_005289040.1">
    <property type="nucleotide sequence ID" value="NZ_CM000961.1"/>
</dbReference>
<keyword evidence="2" id="KW-1185">Reference proteome</keyword>
<organism evidence="1 2">
    <name type="scientific">Corynebacterium genitalium ATCC 33030</name>
    <dbReference type="NCBI Taxonomy" id="585529"/>
    <lineage>
        <taxon>Bacteria</taxon>
        <taxon>Bacillati</taxon>
        <taxon>Actinomycetota</taxon>
        <taxon>Actinomycetes</taxon>
        <taxon>Mycobacteriales</taxon>
        <taxon>Corynebacteriaceae</taxon>
        <taxon>Corynebacterium</taxon>
    </lineage>
</organism>
<protein>
    <recommendedName>
        <fullName evidence="3">Glycosyltransferase, group 1 family protein</fullName>
    </recommendedName>
</protein>
<dbReference type="Proteomes" id="UP000004208">
    <property type="component" value="Unassembled WGS sequence"/>
</dbReference>
<dbReference type="EMBL" id="ACLJ02000002">
    <property type="protein sequence ID" value="EFK54660.1"/>
    <property type="molecule type" value="Genomic_DNA"/>
</dbReference>
<dbReference type="Gene3D" id="3.40.50.2000">
    <property type="entry name" value="Glycogen Phosphorylase B"/>
    <property type="match status" value="1"/>
</dbReference>
<proteinExistence type="predicted"/>